<accession>A0ABU0S8E7</accession>
<sequence>MNSFNAVRQTFEADNQDQYDIDLDSMKVDDDHLALEAIGNVHKKFVDWGHAPSSQHWRGLRHIAKVYQYMAAGVAAPVFYLSSLPCGMGKTTVATECTKALIAGDAYKSVGVIYFLSRLEEINALVDAMGLEKSDFSVLVSESRQGDVNDLGNPVASKARVLFTTQQQLEARLKDGSTFTDIAAFHYLGRPRLVRVWDEAIVPSKILTLDQDDISSMFRDLRQNSLGSLRDLLEDWSIALRNMETGQTVEVPDIEPYVSSLDAFRGVFDNQQDQDKAEALWYLSGRTVRIRRSQDSAATTFDYEDNLPEDLAPMLILDASGGLRETYSFWRRDRGGLKSLPSPTKTYSGLTLHHWDRGAGKTVYRDRNKALEIAKGVAKAINTEIPLGEEVLVIHHRQVKKRDPDMVKLIRGSINPEAKVYFCNWGKHTATNQYAHIRHVILAGILQYNEAQYEAHGRAAKKAKTEEEFDDNDFQKTRFGEIAHNIFQAACRGEARKTVNGDCPEGCHLYLIFSTDKKRGFPRDGLSRIFPQAPIIDWLPVWDLKGNNLKVVEAIKSAYLVDQPTRISNDRLIELTGITNRANLNKSLKDPVVNAALAEHRITLSSAWGAVIAHGA</sequence>
<organism evidence="1 2">
    <name type="scientific">Phyllobacterium ifriqiyense</name>
    <dbReference type="NCBI Taxonomy" id="314238"/>
    <lineage>
        <taxon>Bacteria</taxon>
        <taxon>Pseudomonadati</taxon>
        <taxon>Pseudomonadota</taxon>
        <taxon>Alphaproteobacteria</taxon>
        <taxon>Hyphomicrobiales</taxon>
        <taxon>Phyllobacteriaceae</taxon>
        <taxon>Phyllobacterium</taxon>
    </lineage>
</organism>
<evidence type="ECO:0000313" key="2">
    <source>
        <dbReference type="Proteomes" id="UP001237780"/>
    </source>
</evidence>
<dbReference type="EMBL" id="JAUSZT010000003">
    <property type="protein sequence ID" value="MDQ0997021.1"/>
    <property type="molecule type" value="Genomic_DNA"/>
</dbReference>
<protein>
    <recommendedName>
        <fullName evidence="3">Helicase/UvrB N-terminal domain-containing protein</fullName>
    </recommendedName>
</protein>
<name>A0ABU0S8E7_9HYPH</name>
<evidence type="ECO:0000313" key="1">
    <source>
        <dbReference type="EMBL" id="MDQ0997021.1"/>
    </source>
</evidence>
<reference evidence="1 2" key="1">
    <citation type="submission" date="2023-07" db="EMBL/GenBank/DDBJ databases">
        <title>Comparative genomics of wheat-associated soil bacteria to identify genetic determinants of phenazine resistance.</title>
        <authorList>
            <person name="Mouncey N."/>
        </authorList>
    </citation>
    <scope>NUCLEOTIDE SEQUENCE [LARGE SCALE GENOMIC DNA]</scope>
    <source>
        <strain evidence="1 2">W4I11</strain>
    </source>
</reference>
<comment type="caution">
    <text evidence="1">The sequence shown here is derived from an EMBL/GenBank/DDBJ whole genome shotgun (WGS) entry which is preliminary data.</text>
</comment>
<gene>
    <name evidence="1" type="ORF">QFZ34_002203</name>
</gene>
<keyword evidence="2" id="KW-1185">Reference proteome</keyword>
<proteinExistence type="predicted"/>
<evidence type="ECO:0008006" key="3">
    <source>
        <dbReference type="Google" id="ProtNLM"/>
    </source>
</evidence>
<dbReference type="RefSeq" id="WP_307280500.1">
    <property type="nucleotide sequence ID" value="NZ_JAUSZT010000003.1"/>
</dbReference>
<dbReference type="Proteomes" id="UP001237780">
    <property type="component" value="Unassembled WGS sequence"/>
</dbReference>